<dbReference type="InterPro" id="IPR052992">
    <property type="entry name" value="SDR_member_12"/>
</dbReference>
<reference evidence="2" key="1">
    <citation type="journal article" date="2019" name="Int. J. Syst. Evol. Microbiol.">
        <title>The Global Catalogue of Microorganisms (GCM) 10K type strain sequencing project: providing services to taxonomists for standard genome sequencing and annotation.</title>
        <authorList>
            <consortium name="The Broad Institute Genomics Platform"/>
            <consortium name="The Broad Institute Genome Sequencing Center for Infectious Disease"/>
            <person name="Wu L."/>
            <person name="Ma J."/>
        </authorList>
    </citation>
    <scope>NUCLEOTIDE SEQUENCE [LARGE SCALE GENOMIC DNA]</scope>
    <source>
        <strain evidence="2">JCM 18298</strain>
    </source>
</reference>
<evidence type="ECO:0000313" key="1">
    <source>
        <dbReference type="EMBL" id="GAA5069655.1"/>
    </source>
</evidence>
<dbReference type="Pfam" id="PF00106">
    <property type="entry name" value="adh_short"/>
    <property type="match status" value="1"/>
</dbReference>
<protein>
    <recommendedName>
        <fullName evidence="3">Dehydrogenase</fullName>
    </recommendedName>
</protein>
<name>A0ABP9L261_9NOCA</name>
<dbReference type="InterPro" id="IPR002347">
    <property type="entry name" value="SDR_fam"/>
</dbReference>
<accession>A0ABP9L261</accession>
<comment type="caution">
    <text evidence="1">The sequence shown here is derived from an EMBL/GenBank/DDBJ whole genome shotgun (WGS) entry which is preliminary data.</text>
</comment>
<gene>
    <name evidence="1" type="ORF">GCM10023318_61210</name>
</gene>
<evidence type="ECO:0000313" key="2">
    <source>
        <dbReference type="Proteomes" id="UP001500603"/>
    </source>
</evidence>
<dbReference type="EMBL" id="BAABJM010000010">
    <property type="protein sequence ID" value="GAA5069655.1"/>
    <property type="molecule type" value="Genomic_DNA"/>
</dbReference>
<dbReference type="Gene3D" id="3.40.50.720">
    <property type="entry name" value="NAD(P)-binding Rossmann-like Domain"/>
    <property type="match status" value="1"/>
</dbReference>
<evidence type="ECO:0008006" key="3">
    <source>
        <dbReference type="Google" id="ProtNLM"/>
    </source>
</evidence>
<keyword evidence="2" id="KW-1185">Reference proteome</keyword>
<dbReference type="PRINTS" id="PR00081">
    <property type="entry name" value="GDHRDH"/>
</dbReference>
<dbReference type="PANTHER" id="PTHR44656:SF7">
    <property type="entry name" value="DEHYDROGENASE_REDUCTASE SDR FAMILY MEMBER 12"/>
    <property type="match status" value="1"/>
</dbReference>
<proteinExistence type="predicted"/>
<organism evidence="1 2">
    <name type="scientific">Nocardia callitridis</name>
    <dbReference type="NCBI Taxonomy" id="648753"/>
    <lineage>
        <taxon>Bacteria</taxon>
        <taxon>Bacillati</taxon>
        <taxon>Actinomycetota</taxon>
        <taxon>Actinomycetes</taxon>
        <taxon>Mycobacteriales</taxon>
        <taxon>Nocardiaceae</taxon>
        <taxon>Nocardia</taxon>
    </lineage>
</organism>
<dbReference type="PANTHER" id="PTHR44656">
    <property type="entry name" value="DEHYDROGENASE/REDUCTASE SDR FAMILY MEMBER 12"/>
    <property type="match status" value="1"/>
</dbReference>
<dbReference type="SUPFAM" id="SSF51735">
    <property type="entry name" value="NAD(P)-binding Rossmann-fold domains"/>
    <property type="match status" value="1"/>
</dbReference>
<sequence length="337" mass="36529">MRTRPANTENTANTEKVDPGLLDAALDRAILPGYSRFGLWVRRRAQPADSAEPAAMRGRTAVVTGANSGIGKECASALARRGATVVLAVRNRARGEQARADIVAACPEADVRVALCDVSDRDSVLACAEKLNDELARVDVLIHNAGALPSEREENAQGHELALATHVLGPLLLTDRLMPALTSAPAPRVIFVSSGGMYAQPLVVDDPEYRHGRYRGATAYSRTKRMQVALTPLIAEHYAPQGLSDVHSMHPGWVNTPGIAASLPGFHRLTGPLLRSPAEGADTAVWLATTSTTLPPGRFWHDRKVRPEHYLRRTRYTADEVERLWRYCGTTVGIAVD</sequence>
<dbReference type="InterPro" id="IPR036291">
    <property type="entry name" value="NAD(P)-bd_dom_sf"/>
</dbReference>
<dbReference type="Proteomes" id="UP001500603">
    <property type="component" value="Unassembled WGS sequence"/>
</dbReference>
<dbReference type="RefSeq" id="WP_345499915.1">
    <property type="nucleotide sequence ID" value="NZ_BAABJM010000010.1"/>
</dbReference>